<reference evidence="1 2" key="1">
    <citation type="journal article" date="2017" name="Mycologia">
        <title>Bifiguratus adelaidae, gen. et sp. nov., a new member of Mucoromycotina in endophytic and soil-dwelling habitats.</title>
        <authorList>
            <person name="Torres-Cruz T.J."/>
            <person name="Billingsley Tobias T.L."/>
            <person name="Almatruk M."/>
            <person name="Hesse C."/>
            <person name="Kuske C.R."/>
            <person name="Desiro A."/>
            <person name="Benucci G.M."/>
            <person name="Bonito G."/>
            <person name="Stajich J.E."/>
            <person name="Dunlap C."/>
            <person name="Arnold A.E."/>
            <person name="Porras-Alfaro A."/>
        </authorList>
    </citation>
    <scope>NUCLEOTIDE SEQUENCE [LARGE SCALE GENOMIC DNA]</scope>
    <source>
        <strain evidence="1 2">AZ0501</strain>
    </source>
</reference>
<dbReference type="InterPro" id="IPR039421">
    <property type="entry name" value="Type_1_exporter"/>
</dbReference>
<gene>
    <name evidence="1" type="ORF">BZG36_05546</name>
</gene>
<dbReference type="EMBL" id="MVBO01000382">
    <property type="protein sequence ID" value="OZJ01420.1"/>
    <property type="molecule type" value="Genomic_DNA"/>
</dbReference>
<dbReference type="OrthoDB" id="6500128at2759"/>
<name>A0A261XST2_9FUNG</name>
<dbReference type="PANTHER" id="PTHR43394:SF1">
    <property type="entry name" value="ATP-BINDING CASSETTE SUB-FAMILY B MEMBER 10, MITOCHONDRIAL"/>
    <property type="match status" value="1"/>
</dbReference>
<comment type="caution">
    <text evidence="1">The sequence shown here is derived from an EMBL/GenBank/DDBJ whole genome shotgun (WGS) entry which is preliminary data.</text>
</comment>
<dbReference type="PANTHER" id="PTHR43394">
    <property type="entry name" value="ATP-DEPENDENT PERMEASE MDL1, MITOCHONDRIAL"/>
    <property type="match status" value="1"/>
</dbReference>
<sequence length="141" mass="15494">MWEDLRSVELDNIIKGMEGGLDAELNSGEKDVLSAGETQLLCLARAILENRRIVLLNEATSALDASTKAKINSLVELTFKNSTVIWITHCPETAQRADTVLVLDQGRVVEYDTPSALLSRSNSDFGNLFEKKQNTIESAQA</sequence>
<organism evidence="1 2">
    <name type="scientific">Bifiguratus adelaidae</name>
    <dbReference type="NCBI Taxonomy" id="1938954"/>
    <lineage>
        <taxon>Eukaryota</taxon>
        <taxon>Fungi</taxon>
        <taxon>Fungi incertae sedis</taxon>
        <taxon>Mucoromycota</taxon>
        <taxon>Mucoromycotina</taxon>
        <taxon>Endogonomycetes</taxon>
        <taxon>Endogonales</taxon>
        <taxon>Endogonales incertae sedis</taxon>
        <taxon>Bifiguratus</taxon>
    </lineage>
</organism>
<dbReference type="Proteomes" id="UP000242875">
    <property type="component" value="Unassembled WGS sequence"/>
</dbReference>
<accession>A0A261XST2</accession>
<proteinExistence type="predicted"/>
<dbReference type="InterPro" id="IPR027417">
    <property type="entry name" value="P-loop_NTPase"/>
</dbReference>
<evidence type="ECO:0000313" key="1">
    <source>
        <dbReference type="EMBL" id="OZJ01420.1"/>
    </source>
</evidence>
<evidence type="ECO:0000313" key="2">
    <source>
        <dbReference type="Proteomes" id="UP000242875"/>
    </source>
</evidence>
<keyword evidence="2" id="KW-1185">Reference proteome</keyword>
<dbReference type="SUPFAM" id="SSF52540">
    <property type="entry name" value="P-loop containing nucleoside triphosphate hydrolases"/>
    <property type="match status" value="1"/>
</dbReference>
<dbReference type="Gene3D" id="3.40.50.300">
    <property type="entry name" value="P-loop containing nucleotide triphosphate hydrolases"/>
    <property type="match status" value="1"/>
</dbReference>
<protein>
    <submittedName>
        <fullName evidence="1">Uncharacterized protein</fullName>
    </submittedName>
</protein>
<dbReference type="AlphaFoldDB" id="A0A261XST2"/>
<dbReference type="GO" id="GO:0015421">
    <property type="term" value="F:ABC-type oligopeptide transporter activity"/>
    <property type="evidence" value="ECO:0007669"/>
    <property type="project" value="TreeGrafter"/>
</dbReference>